<evidence type="ECO:0000256" key="1">
    <source>
        <dbReference type="ARBA" id="ARBA00005265"/>
    </source>
</evidence>
<dbReference type="PANTHER" id="PTHR12998">
    <property type="entry name" value="TRNA:M(4)X MODIFICATION ENZYME TRM13 HOMOLOG"/>
    <property type="match status" value="1"/>
</dbReference>
<evidence type="ECO:0000313" key="15">
    <source>
        <dbReference type="EMBL" id="KAF3450945.1"/>
    </source>
</evidence>
<dbReference type="GO" id="GO:0008270">
    <property type="term" value="F:zinc ion binding"/>
    <property type="evidence" value="ECO:0007669"/>
    <property type="project" value="UniProtKB-KW"/>
</dbReference>
<dbReference type="Pfam" id="PF05206">
    <property type="entry name" value="TRM13"/>
    <property type="match status" value="1"/>
</dbReference>
<keyword evidence="16" id="KW-1185">Reference proteome</keyword>
<dbReference type="InterPro" id="IPR007871">
    <property type="entry name" value="Methyltransferase_TRM13"/>
</dbReference>
<reference evidence="15" key="1">
    <citation type="submission" date="2020-03" db="EMBL/GenBank/DDBJ databases">
        <title>A high-quality chromosome-level genome assembly of a woody plant with both climbing and erect habits, Rhamnella rubrinervis.</title>
        <authorList>
            <person name="Lu Z."/>
            <person name="Yang Y."/>
            <person name="Zhu X."/>
            <person name="Sun Y."/>
        </authorList>
    </citation>
    <scope>NUCLEOTIDE SEQUENCE</scope>
    <source>
        <strain evidence="15">BYM</strain>
        <tissue evidence="15">Leaf</tissue>
    </source>
</reference>
<dbReference type="GO" id="GO:0106050">
    <property type="term" value="F:tRNA 2'-O-methyltransferase activity"/>
    <property type="evidence" value="ECO:0007669"/>
    <property type="project" value="UniProtKB-UniRule"/>
</dbReference>
<dbReference type="EMBL" id="VOIH02000003">
    <property type="protein sequence ID" value="KAF3450945.1"/>
    <property type="molecule type" value="Genomic_DNA"/>
</dbReference>
<accession>A0A8K0HFP7</accession>
<dbReference type="AlphaFoldDB" id="A0A8K0HFP7"/>
<comment type="caution">
    <text evidence="15">The sequence shown here is derived from an EMBL/GenBank/DDBJ whole genome shotgun (WGS) entry which is preliminary data.</text>
</comment>
<dbReference type="InterPro" id="IPR021721">
    <property type="entry name" value="Znf_CCCH-type_TRM13"/>
</dbReference>
<evidence type="ECO:0000256" key="5">
    <source>
        <dbReference type="ARBA" id="ARBA00022694"/>
    </source>
</evidence>
<evidence type="ECO:0000256" key="8">
    <source>
        <dbReference type="ARBA" id="ARBA00022833"/>
    </source>
</evidence>
<keyword evidence="3 12" id="KW-0808">Transferase</keyword>
<dbReference type="SUPFAM" id="SSF53335">
    <property type="entry name" value="S-adenosyl-L-methionine-dependent methyltransferases"/>
    <property type="match status" value="1"/>
</dbReference>
<dbReference type="OrthoDB" id="258806at2759"/>
<comment type="similarity">
    <text evidence="1 12">Belongs to the methyltransferase TRM13 family.</text>
</comment>
<comment type="catalytic activity">
    <reaction evidence="10 12">
        <text>cytidine(4) in tRNA(Gly)(GCC) + S-adenosyl-L-methionine = 2'-O-methylcytidine(4) in tRNA(Gly)(GCC) + S-adenosyl-L-homocysteine + H(+)</text>
        <dbReference type="Rhea" id="RHEA:43192"/>
        <dbReference type="Rhea" id="RHEA-COMP:10399"/>
        <dbReference type="Rhea" id="RHEA-COMP:10400"/>
        <dbReference type="ChEBI" id="CHEBI:15378"/>
        <dbReference type="ChEBI" id="CHEBI:57856"/>
        <dbReference type="ChEBI" id="CHEBI:59789"/>
        <dbReference type="ChEBI" id="CHEBI:74495"/>
        <dbReference type="ChEBI" id="CHEBI:82748"/>
        <dbReference type="EC" id="2.1.1.225"/>
    </reaction>
</comment>
<keyword evidence="8 12" id="KW-0862">Zinc</keyword>
<dbReference type="Pfam" id="PF11722">
    <property type="entry name" value="zf-TRM13_CCCH"/>
    <property type="match status" value="1"/>
</dbReference>
<evidence type="ECO:0000256" key="12">
    <source>
        <dbReference type="RuleBase" id="RU367103"/>
    </source>
</evidence>
<dbReference type="PANTHER" id="PTHR12998:SF0">
    <property type="entry name" value="TRNA:M(4)X MODIFICATION ENZYME TRM13 HOMOLOG"/>
    <property type="match status" value="1"/>
</dbReference>
<organism evidence="15 16">
    <name type="scientific">Rhamnella rubrinervis</name>
    <dbReference type="NCBI Taxonomy" id="2594499"/>
    <lineage>
        <taxon>Eukaryota</taxon>
        <taxon>Viridiplantae</taxon>
        <taxon>Streptophyta</taxon>
        <taxon>Embryophyta</taxon>
        <taxon>Tracheophyta</taxon>
        <taxon>Spermatophyta</taxon>
        <taxon>Magnoliopsida</taxon>
        <taxon>eudicotyledons</taxon>
        <taxon>Gunneridae</taxon>
        <taxon>Pentapetalae</taxon>
        <taxon>rosids</taxon>
        <taxon>fabids</taxon>
        <taxon>Rosales</taxon>
        <taxon>Rhamnaceae</taxon>
        <taxon>rhamnoid group</taxon>
        <taxon>Rhamneae</taxon>
        <taxon>Rhamnella</taxon>
    </lineage>
</organism>
<feature type="region of interest" description="Disordered" evidence="13">
    <location>
        <begin position="81"/>
        <end position="106"/>
    </location>
</feature>
<evidence type="ECO:0000256" key="11">
    <source>
        <dbReference type="ARBA" id="ARBA00049393"/>
    </source>
</evidence>
<evidence type="ECO:0000256" key="10">
    <source>
        <dbReference type="ARBA" id="ARBA00048635"/>
    </source>
</evidence>
<protein>
    <recommendedName>
        <fullName evidence="12">tRNA:m(4)X modification enzyme TRM13</fullName>
        <ecNumber evidence="12">2.1.1.225</ecNumber>
    </recommendedName>
</protein>
<comment type="catalytic activity">
    <reaction evidence="9 12">
        <text>cytidine(4) in tRNA(Pro) + S-adenosyl-L-methionine = 2'-O-methylcytidine(4) in tRNA(Pro) + S-adenosyl-L-homocysteine + H(+)</text>
        <dbReference type="Rhea" id="RHEA:32767"/>
        <dbReference type="Rhea" id="RHEA-COMP:10397"/>
        <dbReference type="Rhea" id="RHEA-COMP:10398"/>
        <dbReference type="ChEBI" id="CHEBI:15378"/>
        <dbReference type="ChEBI" id="CHEBI:57856"/>
        <dbReference type="ChEBI" id="CHEBI:59789"/>
        <dbReference type="ChEBI" id="CHEBI:74495"/>
        <dbReference type="ChEBI" id="CHEBI:82748"/>
        <dbReference type="EC" id="2.1.1.225"/>
    </reaction>
</comment>
<dbReference type="EC" id="2.1.1.225" evidence="12"/>
<evidence type="ECO:0000256" key="4">
    <source>
        <dbReference type="ARBA" id="ARBA00022691"/>
    </source>
</evidence>
<dbReference type="PROSITE" id="PS51800">
    <property type="entry name" value="ZF_CHHC_U11_48K"/>
    <property type="match status" value="1"/>
</dbReference>
<keyword evidence="2 12" id="KW-0489">Methyltransferase</keyword>
<gene>
    <name evidence="15" type="ORF">FNV43_RR07034</name>
</gene>
<evidence type="ECO:0000313" key="16">
    <source>
        <dbReference type="Proteomes" id="UP000796880"/>
    </source>
</evidence>
<keyword evidence="6 12" id="KW-0479">Metal-binding</keyword>
<comment type="catalytic activity">
    <reaction evidence="11 12">
        <text>adenosine(4) in tRNA(His) + S-adenosyl-L-methionine = 2'-O-methyladenosine(4) in tRNA(His) + S-adenosyl-L-homocysteine + H(+)</text>
        <dbReference type="Rhea" id="RHEA:43196"/>
        <dbReference type="Rhea" id="RHEA-COMP:10401"/>
        <dbReference type="Rhea" id="RHEA-COMP:10402"/>
        <dbReference type="ChEBI" id="CHEBI:15378"/>
        <dbReference type="ChEBI" id="CHEBI:57856"/>
        <dbReference type="ChEBI" id="CHEBI:59789"/>
        <dbReference type="ChEBI" id="CHEBI:74411"/>
        <dbReference type="ChEBI" id="CHEBI:74477"/>
        <dbReference type="EC" id="2.1.1.225"/>
    </reaction>
</comment>
<evidence type="ECO:0000256" key="6">
    <source>
        <dbReference type="ARBA" id="ARBA00022723"/>
    </source>
</evidence>
<proteinExistence type="inferred from homology"/>
<sequence length="480" mass="54369">MESRCKFWLPRKNRFCANARLGDSFFCGNHNQRSDGQWIPCPIDPSHSVLKENLEGHIKRCPLIKQVQSLTLQPFYQKGINAGEGEDPEEEQTTNISNSALPSKPASGTLDYVASEFKRNAVYSMTVHEFYELIGKIESVHALICKDIRDSYKIPEACGIWIKREVDRKLPFQEKHVVQQASILGNLEEFGVLKSSAGTETCGCDDSSGDDNVVPAVVEFGAGRGYLTQMLADCYGIKRVFLVERKAYKLKADRSLRQKERLVLERLRIDIEDLNLNAVEPLHGVPYLAIGKHLCGPATDLTLRCCLVEHGKQNNVPQYGVNPNLRGLAIATCCHHLCQWKSYINKQYLLDLGITKEEFHAVTWFTSWAVDADHGSDVSDCSFHPESIQKNCGSDCEVENIVRNMKAGERAVLGFMCKQIIDMGRLMWMKERGLGTQFVKYLEVLLDVQRQCRNVQKDNKMEMRGIEPRTSRMQSERSTV</sequence>
<name>A0A8K0HFP7_9ROSA</name>
<evidence type="ECO:0000256" key="9">
    <source>
        <dbReference type="ARBA" id="ARBA00048165"/>
    </source>
</evidence>
<dbReference type="InterPro" id="IPR022776">
    <property type="entry name" value="TRM13/UPF0224_CHHC_Znf_dom"/>
</dbReference>
<keyword evidence="4 12" id="KW-0949">S-adenosyl-L-methionine</keyword>
<dbReference type="GO" id="GO:0030488">
    <property type="term" value="P:tRNA methylation"/>
    <property type="evidence" value="ECO:0007669"/>
    <property type="project" value="InterPro"/>
</dbReference>
<comment type="function">
    <text evidence="12">tRNA methylase which 2'-O-methylates cytidine(4) in tRNA(Pro) and tRNA(Gly)(GCC), and adenosine(4) in tRNA(His).</text>
</comment>
<evidence type="ECO:0000256" key="2">
    <source>
        <dbReference type="ARBA" id="ARBA00022603"/>
    </source>
</evidence>
<keyword evidence="5 12" id="KW-0819">tRNA processing</keyword>
<evidence type="ECO:0000256" key="13">
    <source>
        <dbReference type="SAM" id="MobiDB-lite"/>
    </source>
</evidence>
<dbReference type="Proteomes" id="UP000796880">
    <property type="component" value="Unassembled WGS sequence"/>
</dbReference>
<keyword evidence="7 12" id="KW-0863">Zinc-finger</keyword>
<evidence type="ECO:0000256" key="3">
    <source>
        <dbReference type="ARBA" id="ARBA00022679"/>
    </source>
</evidence>
<dbReference type="InterPro" id="IPR029063">
    <property type="entry name" value="SAM-dependent_MTases_sf"/>
</dbReference>
<feature type="domain" description="CHHC U11-48K-type" evidence="14">
    <location>
        <begin position="38"/>
        <end position="65"/>
    </location>
</feature>
<evidence type="ECO:0000256" key="7">
    <source>
        <dbReference type="ARBA" id="ARBA00022771"/>
    </source>
</evidence>
<dbReference type="Pfam" id="PF05253">
    <property type="entry name" value="zf-U11-48K"/>
    <property type="match status" value="1"/>
</dbReference>
<dbReference type="InterPro" id="IPR039044">
    <property type="entry name" value="Trm13"/>
</dbReference>
<evidence type="ECO:0000259" key="14">
    <source>
        <dbReference type="PROSITE" id="PS51800"/>
    </source>
</evidence>